<proteinExistence type="predicted"/>
<protein>
    <submittedName>
        <fullName evidence="1">Uncharacterized protein</fullName>
    </submittedName>
</protein>
<sequence>MRTVLNTALKEEVFITRKDGSKFKIISVNKKDKNSPLDIEGINTDISTK</sequence>
<evidence type="ECO:0000313" key="2">
    <source>
        <dbReference type="Proteomes" id="UP000009223"/>
    </source>
</evidence>
<dbReference type="Proteomes" id="UP000009223">
    <property type="component" value="Chromosome"/>
</dbReference>
<dbReference type="KEGG" id="tpi:TREPR_0124"/>
<name>F5YMJ4_TREPZ</name>
<gene>
    <name evidence="1" type="ordered locus">TREPR_0124</name>
</gene>
<accession>F5YMJ4</accession>
<reference evidence="2" key="1">
    <citation type="submission" date="2009-12" db="EMBL/GenBank/DDBJ databases">
        <title>Complete sequence of Treponema primitia strain ZAS-2.</title>
        <authorList>
            <person name="Tetu S.G."/>
            <person name="Matson E."/>
            <person name="Ren Q."/>
            <person name="Seshadri R."/>
            <person name="Elbourne L."/>
            <person name="Hassan K.A."/>
            <person name="Durkin A."/>
            <person name="Radune D."/>
            <person name="Mohamoud Y."/>
            <person name="Shay R."/>
            <person name="Jin S."/>
            <person name="Zhang X."/>
            <person name="Lucey K."/>
            <person name="Ballor N.R."/>
            <person name="Ottesen E."/>
            <person name="Rosenthal R."/>
            <person name="Allen A."/>
            <person name="Leadbetter J.R."/>
            <person name="Paulsen I.T."/>
        </authorList>
    </citation>
    <scope>NUCLEOTIDE SEQUENCE [LARGE SCALE GENOMIC DNA]</scope>
    <source>
        <strain evidence="2">ATCC BAA-887 / DSM 12427 / ZAS-2</strain>
    </source>
</reference>
<dbReference type="EMBL" id="CP001843">
    <property type="protein sequence ID" value="AEF85157.1"/>
    <property type="molecule type" value="Genomic_DNA"/>
</dbReference>
<reference evidence="1 2" key="2">
    <citation type="journal article" date="2011" name="ISME J.">
        <title>RNA-seq reveals cooperative metabolic interactions between two termite-gut spirochete species in co-culture.</title>
        <authorList>
            <person name="Rosenthal A.Z."/>
            <person name="Matson E.G."/>
            <person name="Eldar A."/>
            <person name="Leadbetter J.R."/>
        </authorList>
    </citation>
    <scope>NUCLEOTIDE SEQUENCE [LARGE SCALE GENOMIC DNA]</scope>
    <source>
        <strain evidence="2">ATCC BAA-887 / DSM 12427 / ZAS-2</strain>
    </source>
</reference>
<dbReference type="AlphaFoldDB" id="F5YMJ4"/>
<keyword evidence="2" id="KW-1185">Reference proteome</keyword>
<organism evidence="1 2">
    <name type="scientific">Treponema primitia (strain ATCC BAA-887 / DSM 12427 / ZAS-2)</name>
    <dbReference type="NCBI Taxonomy" id="545694"/>
    <lineage>
        <taxon>Bacteria</taxon>
        <taxon>Pseudomonadati</taxon>
        <taxon>Spirochaetota</taxon>
        <taxon>Spirochaetia</taxon>
        <taxon>Spirochaetales</taxon>
        <taxon>Treponemataceae</taxon>
        <taxon>Treponema</taxon>
    </lineage>
</organism>
<evidence type="ECO:0000313" key="1">
    <source>
        <dbReference type="EMBL" id="AEF85157.1"/>
    </source>
</evidence>
<dbReference type="HOGENOM" id="CLU_3141911_0_0_12"/>